<name>A0ABT9FVL7_9BACL</name>
<proteinExistence type="predicted"/>
<evidence type="ECO:0000313" key="2">
    <source>
        <dbReference type="EMBL" id="MDP4098781.1"/>
    </source>
</evidence>
<evidence type="ECO:0000259" key="1">
    <source>
        <dbReference type="PROSITE" id="PS51462"/>
    </source>
</evidence>
<dbReference type="InterPro" id="IPR015797">
    <property type="entry name" value="NUDIX_hydrolase-like_dom_sf"/>
</dbReference>
<dbReference type="Proteomes" id="UP001241848">
    <property type="component" value="Unassembled WGS sequence"/>
</dbReference>
<dbReference type="CDD" id="cd02883">
    <property type="entry name" value="NUDIX_Hydrolase"/>
    <property type="match status" value="1"/>
</dbReference>
<protein>
    <submittedName>
        <fullName evidence="2">NAD(P)H-binding protein</fullName>
    </submittedName>
</protein>
<dbReference type="InterPro" id="IPR051606">
    <property type="entry name" value="Polyketide_Oxido-like"/>
</dbReference>
<dbReference type="Pfam" id="PF00293">
    <property type="entry name" value="NUDIX"/>
    <property type="match status" value="1"/>
</dbReference>
<keyword evidence="3" id="KW-1185">Reference proteome</keyword>
<reference evidence="2 3" key="1">
    <citation type="submission" date="2022-10" db="EMBL/GenBank/DDBJ databases">
        <title>Paenibacillus description and whole genome data of maize root bacterial community.</title>
        <authorList>
            <person name="Marton D."/>
            <person name="Farkas M."/>
            <person name="Cserhati M."/>
        </authorList>
    </citation>
    <scope>NUCLEOTIDE SEQUENCE [LARGE SCALE GENOMIC DNA]</scope>
    <source>
        <strain evidence="2 3">P96</strain>
    </source>
</reference>
<dbReference type="InterPro" id="IPR016040">
    <property type="entry name" value="NAD(P)-bd_dom"/>
</dbReference>
<sequence>MHILILGATGRVGSHIAAHALKDRHHVTALVRHPEKIRAHDRNLTVIQGDVLNQGDIVRAIHGVDVVISALNTDGTTTLSESMPLIIEAMHNEGIQRIITVGTAGILQSRSFPNVLRYQSSESRRKSTRAAEEQGETLEEAAIREVKEETGLEVELNGIFSVSEAFFEDRSHHTIFFTFRGNIVGGEINISFPEEIEEVTWIEARRAEKYIHIPSELMGLITSKSTAPYILRGTINHNT</sequence>
<dbReference type="PROSITE" id="PS51462">
    <property type="entry name" value="NUDIX"/>
    <property type="match status" value="1"/>
</dbReference>
<dbReference type="SUPFAM" id="SSF51735">
    <property type="entry name" value="NAD(P)-binding Rossmann-fold domains"/>
    <property type="match status" value="1"/>
</dbReference>
<dbReference type="InterPro" id="IPR000086">
    <property type="entry name" value="NUDIX_hydrolase_dom"/>
</dbReference>
<evidence type="ECO:0000313" key="3">
    <source>
        <dbReference type="Proteomes" id="UP001241848"/>
    </source>
</evidence>
<organism evidence="2 3">
    <name type="scientific">Paenibacillus zeirhizosphaerae</name>
    <dbReference type="NCBI Taxonomy" id="2987519"/>
    <lineage>
        <taxon>Bacteria</taxon>
        <taxon>Bacillati</taxon>
        <taxon>Bacillota</taxon>
        <taxon>Bacilli</taxon>
        <taxon>Bacillales</taxon>
        <taxon>Paenibacillaceae</taxon>
        <taxon>Paenibacillus</taxon>
    </lineage>
</organism>
<dbReference type="PANTHER" id="PTHR43355">
    <property type="entry name" value="FLAVIN REDUCTASE (NADPH)"/>
    <property type="match status" value="1"/>
</dbReference>
<dbReference type="RefSeq" id="WP_305756393.1">
    <property type="nucleotide sequence ID" value="NZ_JAPCKK010000030.1"/>
</dbReference>
<dbReference type="EMBL" id="JAPCKK010000030">
    <property type="protein sequence ID" value="MDP4098781.1"/>
    <property type="molecule type" value="Genomic_DNA"/>
</dbReference>
<feature type="domain" description="Nudix hydrolase" evidence="1">
    <location>
        <begin position="90"/>
        <end position="224"/>
    </location>
</feature>
<gene>
    <name evidence="2" type="ORF">OIN60_18795</name>
</gene>
<dbReference type="InterPro" id="IPR036291">
    <property type="entry name" value="NAD(P)-bd_dom_sf"/>
</dbReference>
<dbReference type="SUPFAM" id="SSF55811">
    <property type="entry name" value="Nudix"/>
    <property type="match status" value="1"/>
</dbReference>
<comment type="caution">
    <text evidence="2">The sequence shown here is derived from an EMBL/GenBank/DDBJ whole genome shotgun (WGS) entry which is preliminary data.</text>
</comment>
<dbReference type="PANTHER" id="PTHR43355:SF2">
    <property type="entry name" value="FLAVIN REDUCTASE (NADPH)"/>
    <property type="match status" value="1"/>
</dbReference>
<dbReference type="Pfam" id="PF13460">
    <property type="entry name" value="NAD_binding_10"/>
    <property type="match status" value="1"/>
</dbReference>
<accession>A0ABT9FVL7</accession>
<dbReference type="Gene3D" id="3.40.50.720">
    <property type="entry name" value="NAD(P)-binding Rossmann-like Domain"/>
    <property type="match status" value="1"/>
</dbReference>
<dbReference type="Gene3D" id="3.90.79.10">
    <property type="entry name" value="Nucleoside Triphosphate Pyrophosphohydrolase"/>
    <property type="match status" value="1"/>
</dbReference>